<dbReference type="Pfam" id="PF12276">
    <property type="entry name" value="DUF3617"/>
    <property type="match status" value="1"/>
</dbReference>
<protein>
    <recommendedName>
        <fullName evidence="5">DUF3617 domain-containing protein</fullName>
    </recommendedName>
</protein>
<evidence type="ECO:0000256" key="2">
    <source>
        <dbReference type="SAM" id="SignalP"/>
    </source>
</evidence>
<keyword evidence="2" id="KW-0732">Signal</keyword>
<feature type="region of interest" description="Disordered" evidence="1">
    <location>
        <begin position="156"/>
        <end position="181"/>
    </location>
</feature>
<dbReference type="OrthoDB" id="7405484at2"/>
<evidence type="ECO:0008006" key="5">
    <source>
        <dbReference type="Google" id="ProtNLM"/>
    </source>
</evidence>
<accession>A0A1S1H7M8</accession>
<comment type="caution">
    <text evidence="3">The sequence shown here is derived from an EMBL/GenBank/DDBJ whole genome shotgun (WGS) entry which is preliminary data.</text>
</comment>
<feature type="chain" id="PRO_5010196437" description="DUF3617 domain-containing protein" evidence="2">
    <location>
        <begin position="19"/>
        <end position="181"/>
    </location>
</feature>
<keyword evidence="4" id="KW-1185">Reference proteome</keyword>
<organism evidence="3 4">
    <name type="scientific">Edaphosphingomonas haloaromaticamans</name>
    <dbReference type="NCBI Taxonomy" id="653954"/>
    <lineage>
        <taxon>Bacteria</taxon>
        <taxon>Pseudomonadati</taxon>
        <taxon>Pseudomonadota</taxon>
        <taxon>Alphaproteobacteria</taxon>
        <taxon>Sphingomonadales</taxon>
        <taxon>Rhizorhabdaceae</taxon>
        <taxon>Edaphosphingomonas</taxon>
    </lineage>
</organism>
<evidence type="ECO:0000256" key="1">
    <source>
        <dbReference type="SAM" id="MobiDB-lite"/>
    </source>
</evidence>
<dbReference type="Proteomes" id="UP000179467">
    <property type="component" value="Unassembled WGS sequence"/>
</dbReference>
<proteinExistence type="predicted"/>
<dbReference type="EMBL" id="MIPT01000001">
    <property type="protein sequence ID" value="OHT18055.1"/>
    <property type="molecule type" value="Genomic_DNA"/>
</dbReference>
<dbReference type="RefSeq" id="WP_070931585.1">
    <property type="nucleotide sequence ID" value="NZ_MIPT01000001.1"/>
</dbReference>
<reference evidence="3 4" key="1">
    <citation type="submission" date="2016-09" db="EMBL/GenBank/DDBJ databases">
        <title>Metabolic pathway, cell adaptation mechanisms and a novel monoxygenase revealed through proteogenomic-transcription analysis of a Sphingomonas haloaromaticamans strain degrading the fungicide ortho-phenylphenol.</title>
        <authorList>
            <person name="Perruchon C."/>
            <person name="Papadopoulou E.S."/>
            <person name="Rousidou C."/>
            <person name="Vasileiadis S."/>
            <person name="Tanou G."/>
            <person name="Amoutzias G."/>
            <person name="Molassiotis A."/>
            <person name="Karpouzas D.G."/>
        </authorList>
    </citation>
    <scope>NUCLEOTIDE SEQUENCE [LARGE SCALE GENOMIC DNA]</scope>
    <source>
        <strain evidence="3 4">P3</strain>
    </source>
</reference>
<name>A0A1S1H7M8_9SPHN</name>
<sequence>MKIAYLLVPALLATAACGKSGTGNETAGTAPAATATAPSGGTVKLKAGAWNGTSELISMEMPGVDPALLKNGIGRKTEFHNCVTPEQAERPPADFFAHPDVKNGNCTSEKFDMAGGKIDAVVVCGAREGQGEPLRMEMSGTYAADSYDMTVRMTSQGGPGSKGMTMVARSSGRHVGDSCEG</sequence>
<feature type="signal peptide" evidence="2">
    <location>
        <begin position="1"/>
        <end position="18"/>
    </location>
</feature>
<dbReference type="InterPro" id="IPR022061">
    <property type="entry name" value="DUF3617"/>
</dbReference>
<dbReference type="PROSITE" id="PS51257">
    <property type="entry name" value="PROKAR_LIPOPROTEIN"/>
    <property type="match status" value="1"/>
</dbReference>
<gene>
    <name evidence="3" type="ORF">BHE75_00023</name>
</gene>
<dbReference type="AlphaFoldDB" id="A0A1S1H7M8"/>
<evidence type="ECO:0000313" key="3">
    <source>
        <dbReference type="EMBL" id="OHT18055.1"/>
    </source>
</evidence>
<evidence type="ECO:0000313" key="4">
    <source>
        <dbReference type="Proteomes" id="UP000179467"/>
    </source>
</evidence>